<dbReference type="GO" id="GO:0005737">
    <property type="term" value="C:cytoplasm"/>
    <property type="evidence" value="ECO:0007669"/>
    <property type="project" value="InterPro"/>
</dbReference>
<protein>
    <submittedName>
        <fullName evidence="1">Mannosyl-3-phosphoglycerate synthase</fullName>
    </submittedName>
</protein>
<dbReference type="GO" id="GO:0051479">
    <property type="term" value="P:mannosylglycerate biosynthetic process"/>
    <property type="evidence" value="ECO:0007669"/>
    <property type="project" value="InterPro"/>
</dbReference>
<reference evidence="2" key="1">
    <citation type="submission" date="2021-01" db="EMBL/GenBank/DDBJ databases">
        <title>Complete Genome Sequence of Thermus thermophilus Strain HB5018, Isolated from Mine Onsen Hot Spring.</title>
        <authorList>
            <person name="Miyazaki K."/>
            <person name="Moriya T."/>
            <person name="Nemoto N."/>
            <person name="Oshima T."/>
            <person name="Yura K."/>
            <person name="Bessho Y."/>
        </authorList>
    </citation>
    <scope>NUCLEOTIDE SEQUENCE [LARGE SCALE GENOMIC DNA]</scope>
    <source>
        <strain evidence="2">HB5018</strain>
    </source>
</reference>
<dbReference type="EMBL" id="AP024270">
    <property type="protein sequence ID" value="BCP66095.1"/>
    <property type="molecule type" value="Genomic_DNA"/>
</dbReference>
<organism evidence="1 2">
    <name type="scientific">Thermus thermophilus</name>
    <dbReference type="NCBI Taxonomy" id="274"/>
    <lineage>
        <taxon>Bacteria</taxon>
        <taxon>Thermotogati</taxon>
        <taxon>Deinococcota</taxon>
        <taxon>Deinococci</taxon>
        <taxon>Thermales</taxon>
        <taxon>Thermaceae</taxon>
        <taxon>Thermus</taxon>
    </lineage>
</organism>
<proteinExistence type="predicted"/>
<dbReference type="CDD" id="cd00761">
    <property type="entry name" value="Glyco_tranf_GTA_type"/>
    <property type="match status" value="1"/>
</dbReference>
<dbReference type="Gene3D" id="3.90.550.10">
    <property type="entry name" value="Spore Coat Polysaccharide Biosynthesis Protein SpsA, Chain A"/>
    <property type="match status" value="1"/>
</dbReference>
<sequence>MYTGGMRLEIPNHTERFGVVRLHEVQRILELDSGRVRDESPAVGLRRLDDADLRDVLEQTAIVVPTRNERLKLLEGVLSGIPHEALILVASNSSPDRFQMERDLLEEFAHLTERPALIFHQKDPALAEALRAGGYPHPIGEDGLVRSGKAEGMILALVFAALSGRRYVGFIDADNYFPGAVWEYVRAYAAGFLMAKTPFAMVRILWRYKPKLTEDEGVVFRRYGRVSERNNRALNQLIGGVSGFETDVVKTANAGEHAMSLGLALRLPLASGYAVEPQELVSLLELYGGVFPLEDEEVLQHGVEIFQIETRNPHLHENKGDEHIRDMLLACLATVYHSKLATEEVRQSVLEELQAAGALAPGEEPPPPVLYPPLSSLDLQAVRKALRGHFSRFRVP</sequence>
<gene>
    <name evidence="1" type="ORF">TthHB5018_10290</name>
</gene>
<dbReference type="InterPro" id="IPR029044">
    <property type="entry name" value="Nucleotide-diphossugar_trans"/>
</dbReference>
<dbReference type="AlphaFoldDB" id="A0A7R7TN56"/>
<dbReference type="Proteomes" id="UP000596099">
    <property type="component" value="Chromosome"/>
</dbReference>
<evidence type="ECO:0000313" key="1">
    <source>
        <dbReference type="EMBL" id="BCP66095.1"/>
    </source>
</evidence>
<dbReference type="NCBIfam" id="TIGR02460">
    <property type="entry name" value="osmo_MPGsynth"/>
    <property type="match status" value="1"/>
</dbReference>
<dbReference type="GO" id="GO:0050504">
    <property type="term" value="F:mannosyl-3-phosphoglycerate synthase activity"/>
    <property type="evidence" value="ECO:0007669"/>
    <property type="project" value="InterPro"/>
</dbReference>
<dbReference type="Pfam" id="PF09488">
    <property type="entry name" value="Osmo_MPGsynth"/>
    <property type="match status" value="1"/>
</dbReference>
<dbReference type="InterPro" id="IPR012812">
    <property type="entry name" value="Osmo_MPG_synth"/>
</dbReference>
<evidence type="ECO:0000313" key="2">
    <source>
        <dbReference type="Proteomes" id="UP000596099"/>
    </source>
</evidence>
<accession>A0A7R7TN56</accession>
<name>A0A7R7TN56_THETH</name>
<dbReference type="SUPFAM" id="SSF53448">
    <property type="entry name" value="Nucleotide-diphospho-sugar transferases"/>
    <property type="match status" value="1"/>
</dbReference>